<dbReference type="AlphaFoldDB" id="A0A430FVX7"/>
<keyword evidence="2" id="KW-0812">Transmembrane</keyword>
<proteinExistence type="predicted"/>
<keyword evidence="2" id="KW-0472">Membrane</keyword>
<dbReference type="Proteomes" id="UP000287470">
    <property type="component" value="Unassembled WGS sequence"/>
</dbReference>
<feature type="region of interest" description="Disordered" evidence="1">
    <location>
        <begin position="1"/>
        <end position="24"/>
    </location>
</feature>
<reference evidence="3 4" key="1">
    <citation type="submission" date="2018-09" db="EMBL/GenBank/DDBJ databases">
        <title>Characterization of the phylogenetic diversity of five novel species belonging to the genus Bifidobacterium.</title>
        <authorList>
            <person name="Lugli G.A."/>
            <person name="Duranti S."/>
            <person name="Milani C."/>
        </authorList>
    </citation>
    <scope>NUCLEOTIDE SEQUENCE [LARGE SCALE GENOMIC DNA]</scope>
    <source>
        <strain evidence="3 4">2033B</strain>
    </source>
</reference>
<evidence type="ECO:0000256" key="2">
    <source>
        <dbReference type="SAM" id="Phobius"/>
    </source>
</evidence>
<evidence type="ECO:0000256" key="1">
    <source>
        <dbReference type="SAM" id="MobiDB-lite"/>
    </source>
</evidence>
<accession>A0A430FVX7</accession>
<sequence>MSDIQVQSQSVDEAKGEAQAKKGGMKPWHVAVAAVAALIIGAGAGAAGMHAYVQPQLDEKDAKISEMEISNDSLNSLWQGVIEEKLEINDQLLQYQNKYGELESAE</sequence>
<feature type="compositionally biased region" description="Polar residues" evidence="1">
    <location>
        <begin position="1"/>
        <end position="11"/>
    </location>
</feature>
<gene>
    <name evidence="3" type="ORF">D2E24_0526</name>
</gene>
<organism evidence="3 4">
    <name type="scientific">Bifidobacterium samirii</name>
    <dbReference type="NCBI Taxonomy" id="2306974"/>
    <lineage>
        <taxon>Bacteria</taxon>
        <taxon>Bacillati</taxon>
        <taxon>Actinomycetota</taxon>
        <taxon>Actinomycetes</taxon>
        <taxon>Bifidobacteriales</taxon>
        <taxon>Bifidobacteriaceae</taxon>
        <taxon>Bifidobacterium</taxon>
    </lineage>
</organism>
<name>A0A430FVX7_9BIFI</name>
<keyword evidence="2" id="KW-1133">Transmembrane helix</keyword>
<dbReference type="EMBL" id="QXGK01000003">
    <property type="protein sequence ID" value="RSX58166.1"/>
    <property type="molecule type" value="Genomic_DNA"/>
</dbReference>
<keyword evidence="4" id="KW-1185">Reference proteome</keyword>
<dbReference type="RefSeq" id="WP_125967799.1">
    <property type="nucleotide sequence ID" value="NZ_QXGK01000003.1"/>
</dbReference>
<protein>
    <submittedName>
        <fullName evidence="3">Uncharacterized protein</fullName>
    </submittedName>
</protein>
<comment type="caution">
    <text evidence="3">The sequence shown here is derived from an EMBL/GenBank/DDBJ whole genome shotgun (WGS) entry which is preliminary data.</text>
</comment>
<feature type="transmembrane region" description="Helical" evidence="2">
    <location>
        <begin position="28"/>
        <end position="53"/>
    </location>
</feature>
<evidence type="ECO:0000313" key="4">
    <source>
        <dbReference type="Proteomes" id="UP000287470"/>
    </source>
</evidence>
<evidence type="ECO:0000313" key="3">
    <source>
        <dbReference type="EMBL" id="RSX58166.1"/>
    </source>
</evidence>